<dbReference type="EMBL" id="WNXH01000018">
    <property type="protein sequence ID" value="MYN70455.1"/>
    <property type="molecule type" value="Genomic_DNA"/>
</dbReference>
<proteinExistence type="predicted"/>
<comment type="caution">
    <text evidence="1">The sequence shown here is derived from an EMBL/GenBank/DDBJ whole genome shotgun (WGS) entry which is preliminary data.</text>
</comment>
<protein>
    <recommendedName>
        <fullName evidence="3">Phage protein</fullName>
    </recommendedName>
</protein>
<sequence length="110" mass="12974">MITKINVPKTSIVIEIKKKEIKIENLIDYDIKMIFRNQDAEPSLDENGDVFEPLYWLDIKAKPIEEIEYHSSLGVKKEKRRLAELQIFFEYIEANKRNLFDLCGLRGELS</sequence>
<reference evidence="1 2" key="1">
    <citation type="submission" date="2019-11" db="EMBL/GenBank/DDBJ databases">
        <title>Divergent Streptococcus suis from cattle.</title>
        <authorList>
            <person name="Williamson C."/>
        </authorList>
    </citation>
    <scope>NUCLEOTIDE SEQUENCE [LARGE SCALE GENOMIC DNA]</scope>
    <source>
        <strain evidence="1 2">10-36905</strain>
    </source>
</reference>
<gene>
    <name evidence="1" type="ORF">GLP18_09600</name>
</gene>
<accession>A0A6L8MZ30</accession>
<evidence type="ECO:0000313" key="1">
    <source>
        <dbReference type="EMBL" id="MYN70455.1"/>
    </source>
</evidence>
<evidence type="ECO:0000313" key="2">
    <source>
        <dbReference type="Proteomes" id="UP000483765"/>
    </source>
</evidence>
<dbReference type="Proteomes" id="UP000483765">
    <property type="component" value="Unassembled WGS sequence"/>
</dbReference>
<dbReference type="RefSeq" id="WP_160864533.1">
    <property type="nucleotide sequence ID" value="NZ_WNXH01000018.1"/>
</dbReference>
<dbReference type="AlphaFoldDB" id="A0A6L8MZ30"/>
<name>A0A6L8MZ30_STRSU</name>
<evidence type="ECO:0008006" key="3">
    <source>
        <dbReference type="Google" id="ProtNLM"/>
    </source>
</evidence>
<organism evidence="1 2">
    <name type="scientific">Streptococcus suis</name>
    <dbReference type="NCBI Taxonomy" id="1307"/>
    <lineage>
        <taxon>Bacteria</taxon>
        <taxon>Bacillati</taxon>
        <taxon>Bacillota</taxon>
        <taxon>Bacilli</taxon>
        <taxon>Lactobacillales</taxon>
        <taxon>Streptococcaceae</taxon>
        <taxon>Streptococcus</taxon>
    </lineage>
</organism>